<dbReference type="Gene3D" id="2.60.40.420">
    <property type="entry name" value="Cupredoxins - blue copper proteins"/>
    <property type="match status" value="3"/>
</dbReference>
<protein>
    <submittedName>
        <fullName evidence="6">Multicopper oxidase with three cupredoxin domains (Includes cell division protein FtsP and spore coat protein CotA)</fullName>
    </submittedName>
</protein>
<dbReference type="InterPro" id="IPR011706">
    <property type="entry name" value="Cu-oxidase_C"/>
</dbReference>
<proteinExistence type="predicted"/>
<gene>
    <name evidence="6" type="ORF">SAMN04488025_10984</name>
</gene>
<dbReference type="SUPFAM" id="SSF49503">
    <property type="entry name" value="Cupredoxins"/>
    <property type="match status" value="3"/>
</dbReference>
<evidence type="ECO:0000256" key="2">
    <source>
        <dbReference type="ARBA" id="ARBA00023002"/>
    </source>
</evidence>
<dbReference type="InterPro" id="IPR045087">
    <property type="entry name" value="Cu-oxidase_fam"/>
</dbReference>
<name>A0A1I2MU32_9BACL</name>
<feature type="transmembrane region" description="Helical" evidence="3">
    <location>
        <begin position="83"/>
        <end position="103"/>
    </location>
</feature>
<dbReference type="GO" id="GO:0005507">
    <property type="term" value="F:copper ion binding"/>
    <property type="evidence" value="ECO:0007669"/>
    <property type="project" value="InterPro"/>
</dbReference>
<keyword evidence="2" id="KW-0560">Oxidoreductase</keyword>
<keyword evidence="7" id="KW-1185">Reference proteome</keyword>
<feature type="transmembrane region" description="Helical" evidence="3">
    <location>
        <begin position="52"/>
        <end position="77"/>
    </location>
</feature>
<reference evidence="6 7" key="1">
    <citation type="submission" date="2016-10" db="EMBL/GenBank/DDBJ databases">
        <authorList>
            <person name="de Groot N.N."/>
        </authorList>
    </citation>
    <scope>NUCLEOTIDE SEQUENCE [LARGE SCALE GENOMIC DNA]</scope>
    <source>
        <strain evidence="6 7">DSM 44945</strain>
    </source>
</reference>
<dbReference type="RefSeq" id="WP_092037445.1">
    <property type="nucleotide sequence ID" value="NZ_FOOK01000009.1"/>
</dbReference>
<dbReference type="PANTHER" id="PTHR11709">
    <property type="entry name" value="MULTI-COPPER OXIDASE"/>
    <property type="match status" value="1"/>
</dbReference>
<dbReference type="OrthoDB" id="9757546at2"/>
<dbReference type="Proteomes" id="UP000198661">
    <property type="component" value="Unassembled WGS sequence"/>
</dbReference>
<feature type="transmembrane region" description="Helical" evidence="3">
    <location>
        <begin position="132"/>
        <end position="155"/>
    </location>
</feature>
<dbReference type="InterPro" id="IPR002355">
    <property type="entry name" value="Cu_oxidase_Cu_BS"/>
</dbReference>
<evidence type="ECO:0000259" key="5">
    <source>
        <dbReference type="Pfam" id="PF07732"/>
    </source>
</evidence>
<dbReference type="CDD" id="cd13861">
    <property type="entry name" value="CuRO_1_CumA_like"/>
    <property type="match status" value="1"/>
</dbReference>
<accession>A0A1I2MU32</accession>
<dbReference type="InterPro" id="IPR008972">
    <property type="entry name" value="Cupredoxin"/>
</dbReference>
<keyword evidence="3" id="KW-0812">Transmembrane</keyword>
<keyword evidence="6" id="KW-0167">Capsid protein</keyword>
<keyword evidence="6" id="KW-0946">Virion</keyword>
<evidence type="ECO:0000313" key="6">
    <source>
        <dbReference type="EMBL" id="SFF94179.1"/>
    </source>
</evidence>
<organism evidence="6 7">
    <name type="scientific">Planifilum fulgidum</name>
    <dbReference type="NCBI Taxonomy" id="201973"/>
    <lineage>
        <taxon>Bacteria</taxon>
        <taxon>Bacillati</taxon>
        <taxon>Bacillota</taxon>
        <taxon>Bacilli</taxon>
        <taxon>Bacillales</taxon>
        <taxon>Thermoactinomycetaceae</taxon>
        <taxon>Planifilum</taxon>
    </lineage>
</organism>
<dbReference type="InterPro" id="IPR011707">
    <property type="entry name" value="Cu-oxidase-like_N"/>
</dbReference>
<feature type="domain" description="Plastocyanin-like" evidence="4">
    <location>
        <begin position="582"/>
        <end position="683"/>
    </location>
</feature>
<dbReference type="STRING" id="201973.SAMN04488025_10984"/>
<sequence>MDAILFSSIWGFAFFLLLAMVLLWGLAANRIGRLPFRSSREKLRKSARRSRVLLWLALVTSLLLVGLAAMTLVRFGWMFVREWAVFALPAILITHLAVILFTLPRLKRLARDRQGTGPVSGEERGAVAAPRVAVPVQTAFVAAVLFNIQFCFYPVLTLFPIRLTLFWAAFLGLGALLWGRQRRREQRLRREAKSPSVGFRLMRGAATFACIAAGGVILFVLSMQASKLPDRMSMMNHERIDYGGGPAVGHGGGGHSRHAHAGHGKEAVSVTELTGPRTVEPDRRYTLVARKEKVRLSSGRTVEAWTFNGQVPGPELRARKGELVEVTLINEDIEEGVTIHWHGVDVPNAEDGVAGLTQNAVKPGERHTYRFRVEETGTHWYHSHQTSSIQVKKGLFGPLVLLPEEEETEKDEELDLSLLYHFFGNREVLNDADTLQHRRVVPGTEVRLRLGNADSFPRFFTLVGTPFKVAAIDGNEVHRPGELKNVLLSVAAGGRYDVTFTMPDRPVKLTAGTGPDDPGILFTPDGKGKAPEAPDPFDLSLFDPAGYGEPGEVPLDLSGGFDREFTMVFDFGMGFFNGRFRNLWLINGEKFPHTPTFMVQKGDLVKTTFINRSPMDHPMHLHGHHMLVLSKNGKPVTGSPWWTDTLNVAPGESYEVAFRADNPGIWMDHCHNLDHAAAGMTLHLSYEGVTTPFHVGEAVGNHPE</sequence>
<dbReference type="Pfam" id="PF07732">
    <property type="entry name" value="Cu-oxidase_3"/>
    <property type="match status" value="1"/>
</dbReference>
<keyword evidence="6" id="KW-0132">Cell division</keyword>
<feature type="domain" description="Plastocyanin-like" evidence="5">
    <location>
        <begin position="291"/>
        <end position="404"/>
    </location>
</feature>
<feature type="transmembrane region" description="Helical" evidence="3">
    <location>
        <begin position="161"/>
        <end position="180"/>
    </location>
</feature>
<dbReference type="CDD" id="cd04202">
    <property type="entry name" value="CuRO_D2_2dMcoN_like"/>
    <property type="match status" value="1"/>
</dbReference>
<dbReference type="GO" id="GO:0016491">
    <property type="term" value="F:oxidoreductase activity"/>
    <property type="evidence" value="ECO:0007669"/>
    <property type="project" value="UniProtKB-KW"/>
</dbReference>
<dbReference type="EMBL" id="FOOK01000009">
    <property type="protein sequence ID" value="SFF94179.1"/>
    <property type="molecule type" value="Genomic_DNA"/>
</dbReference>
<keyword evidence="3" id="KW-1133">Transmembrane helix</keyword>
<evidence type="ECO:0000256" key="3">
    <source>
        <dbReference type="SAM" id="Phobius"/>
    </source>
</evidence>
<dbReference type="PROSITE" id="PS00080">
    <property type="entry name" value="MULTICOPPER_OXIDASE2"/>
    <property type="match status" value="1"/>
</dbReference>
<keyword evidence="1" id="KW-0479">Metal-binding</keyword>
<keyword evidence="3" id="KW-0472">Membrane</keyword>
<keyword evidence="6" id="KW-0131">Cell cycle</keyword>
<dbReference type="GO" id="GO:0051301">
    <property type="term" value="P:cell division"/>
    <property type="evidence" value="ECO:0007669"/>
    <property type="project" value="UniProtKB-KW"/>
</dbReference>
<evidence type="ECO:0000256" key="1">
    <source>
        <dbReference type="ARBA" id="ARBA00022723"/>
    </source>
</evidence>
<evidence type="ECO:0000259" key="4">
    <source>
        <dbReference type="Pfam" id="PF07731"/>
    </source>
</evidence>
<evidence type="ECO:0000313" key="7">
    <source>
        <dbReference type="Proteomes" id="UP000198661"/>
    </source>
</evidence>
<feature type="transmembrane region" description="Helical" evidence="3">
    <location>
        <begin position="201"/>
        <end position="223"/>
    </location>
</feature>
<dbReference type="AlphaFoldDB" id="A0A1I2MU32"/>
<feature type="transmembrane region" description="Helical" evidence="3">
    <location>
        <begin position="12"/>
        <end position="31"/>
    </location>
</feature>
<dbReference type="Pfam" id="PF07731">
    <property type="entry name" value="Cu-oxidase_2"/>
    <property type="match status" value="1"/>
</dbReference>